<dbReference type="RefSeq" id="WP_068747120.1">
    <property type="nucleotide sequence ID" value="NZ_LSRE01000050.1"/>
</dbReference>
<proteinExistence type="predicted"/>
<reference evidence="4 5" key="1">
    <citation type="submission" date="2016-02" db="EMBL/GenBank/DDBJ databases">
        <authorList>
            <person name="Teng J.L."/>
            <person name="Tang Y."/>
            <person name="Huang Y."/>
            <person name="Guo F."/>
            <person name="Wei W."/>
            <person name="Chen J.H."/>
            <person name="Wong S.Y."/>
            <person name="Lau S.K."/>
            <person name="Woo P.C."/>
        </authorList>
    </citation>
    <scope>NUCLEOTIDE SEQUENCE [LARGE SCALE GENOMIC DNA]</scope>
    <source>
        <strain evidence="4 5">JCM 13375</strain>
    </source>
</reference>
<dbReference type="Pfam" id="PF17929">
    <property type="entry name" value="TetR_C_34"/>
    <property type="match status" value="1"/>
</dbReference>
<dbReference type="Gene3D" id="1.10.357.10">
    <property type="entry name" value="Tetracycline Repressor, domain 2"/>
    <property type="match status" value="1"/>
</dbReference>
<dbReference type="Proteomes" id="UP000070409">
    <property type="component" value="Unassembled WGS sequence"/>
</dbReference>
<dbReference type="EMBL" id="LSRE01000050">
    <property type="protein sequence ID" value="KXO89239.1"/>
    <property type="molecule type" value="Genomic_DNA"/>
</dbReference>
<dbReference type="SUPFAM" id="SSF46689">
    <property type="entry name" value="Homeodomain-like"/>
    <property type="match status" value="1"/>
</dbReference>
<accession>A0A137YTC0</accession>
<keyword evidence="5" id="KW-1185">Reference proteome</keyword>
<dbReference type="PANTHER" id="PTHR30055">
    <property type="entry name" value="HTH-TYPE TRANSCRIPTIONAL REGULATOR RUTR"/>
    <property type="match status" value="1"/>
</dbReference>
<sequence length="222" mass="24067">MGFQRARTEQQRQERREAILAAAAAMLGEMPVVALTLNELSRRVGLAKSNVLRYFESREEVLLEVLTRSATGWIAELDEAWTAEEPDATAPAAERIERFAAVYARVAAARPELLDLLAAQASVLERNVSTDAIVRFKRTALAGMELLGRVLRRAVPELGDAAPAVCVFLVTLSGTVYTQAEQSHVCQSAYLVDPELAVFRVELVPALHAAVATVIAGTLARG</sequence>
<comment type="caution">
    <text evidence="4">The sequence shown here is derived from an EMBL/GenBank/DDBJ whole genome shotgun (WGS) entry which is preliminary data.</text>
</comment>
<evidence type="ECO:0000256" key="1">
    <source>
        <dbReference type="ARBA" id="ARBA00023125"/>
    </source>
</evidence>
<dbReference type="Pfam" id="PF00440">
    <property type="entry name" value="TetR_N"/>
    <property type="match status" value="1"/>
</dbReference>
<protein>
    <submittedName>
        <fullName evidence="4">TetR family transcriptional regulator</fullName>
    </submittedName>
</protein>
<dbReference type="InterPro" id="IPR001647">
    <property type="entry name" value="HTH_TetR"/>
</dbReference>
<feature type="domain" description="HTH tetR-type" evidence="3">
    <location>
        <begin position="13"/>
        <end position="73"/>
    </location>
</feature>
<evidence type="ECO:0000313" key="4">
    <source>
        <dbReference type="EMBL" id="KXO89239.1"/>
    </source>
</evidence>
<dbReference type="InterPro" id="IPR050109">
    <property type="entry name" value="HTH-type_TetR-like_transc_reg"/>
</dbReference>
<evidence type="ECO:0000259" key="3">
    <source>
        <dbReference type="PROSITE" id="PS50977"/>
    </source>
</evidence>
<organism evidence="4 5">
    <name type="scientific">Tsukamurella pseudospumae</name>
    <dbReference type="NCBI Taxonomy" id="239498"/>
    <lineage>
        <taxon>Bacteria</taxon>
        <taxon>Bacillati</taxon>
        <taxon>Actinomycetota</taxon>
        <taxon>Actinomycetes</taxon>
        <taxon>Mycobacteriales</taxon>
        <taxon>Tsukamurellaceae</taxon>
        <taxon>Tsukamurella</taxon>
    </lineage>
</organism>
<dbReference type="InterPro" id="IPR041483">
    <property type="entry name" value="TetR_C_34"/>
</dbReference>
<dbReference type="PROSITE" id="PS50977">
    <property type="entry name" value="HTH_TETR_2"/>
    <property type="match status" value="1"/>
</dbReference>
<gene>
    <name evidence="4" type="ORF">AXK61_11585</name>
</gene>
<feature type="DNA-binding region" description="H-T-H motif" evidence="2">
    <location>
        <begin position="36"/>
        <end position="55"/>
    </location>
</feature>
<evidence type="ECO:0000313" key="5">
    <source>
        <dbReference type="Proteomes" id="UP000070409"/>
    </source>
</evidence>
<dbReference type="PANTHER" id="PTHR30055:SF226">
    <property type="entry name" value="HTH-TYPE TRANSCRIPTIONAL REGULATOR PKSA"/>
    <property type="match status" value="1"/>
</dbReference>
<evidence type="ECO:0000256" key="2">
    <source>
        <dbReference type="PROSITE-ProRule" id="PRU00335"/>
    </source>
</evidence>
<keyword evidence="1 2" id="KW-0238">DNA-binding</keyword>
<name>A0A137YTC0_9ACTN</name>
<dbReference type="InterPro" id="IPR009057">
    <property type="entry name" value="Homeodomain-like_sf"/>
</dbReference>